<dbReference type="Proteomes" id="UP000440066">
    <property type="component" value="Unassembled WGS sequence"/>
</dbReference>
<evidence type="ECO:0000313" key="5">
    <source>
        <dbReference type="Proteomes" id="UP000440066"/>
    </source>
</evidence>
<dbReference type="AlphaFoldDB" id="A0A6I2GIM2"/>
<dbReference type="EMBL" id="WJQT01000014">
    <property type="protein sequence ID" value="MRJ47837.1"/>
    <property type="molecule type" value="Genomic_DNA"/>
</dbReference>
<evidence type="ECO:0000313" key="1">
    <source>
        <dbReference type="EMBL" id="MRI82469.1"/>
    </source>
</evidence>
<organism evidence="2 4">
    <name type="scientific">Fundicoccus ignavus</name>
    <dbReference type="NCBI Taxonomy" id="2664442"/>
    <lineage>
        <taxon>Bacteria</taxon>
        <taxon>Bacillati</taxon>
        <taxon>Bacillota</taxon>
        <taxon>Bacilli</taxon>
        <taxon>Lactobacillales</taxon>
        <taxon>Aerococcaceae</taxon>
        <taxon>Fundicoccus</taxon>
    </lineage>
</organism>
<gene>
    <name evidence="3" type="ORF">GF867_09700</name>
    <name evidence="2" type="ORF">GIY09_07325</name>
    <name evidence="1" type="ORF">GIY11_10665</name>
</gene>
<dbReference type="EMBL" id="WJQS01000005">
    <property type="protein sequence ID" value="MRI85692.1"/>
    <property type="molecule type" value="Genomic_DNA"/>
</dbReference>
<sequence length="51" mass="5930">MKELLKQYFEAFSETFPLDEFTGTKEELIAVIRQCIESGTPYNSNYMGDDE</sequence>
<name>A0A6I2GIM2_9LACT</name>
<evidence type="ECO:0000313" key="2">
    <source>
        <dbReference type="EMBL" id="MRI85692.1"/>
    </source>
</evidence>
<evidence type="ECO:0000313" key="4">
    <source>
        <dbReference type="Proteomes" id="UP000430975"/>
    </source>
</evidence>
<dbReference type="EMBL" id="WJQR01000012">
    <property type="protein sequence ID" value="MRI82469.1"/>
    <property type="molecule type" value="Genomic_DNA"/>
</dbReference>
<evidence type="ECO:0000313" key="6">
    <source>
        <dbReference type="Proteomes" id="UP000469870"/>
    </source>
</evidence>
<accession>A0A6I2GIM2</accession>
<proteinExistence type="predicted"/>
<comment type="caution">
    <text evidence="2">The sequence shown here is derived from an EMBL/GenBank/DDBJ whole genome shotgun (WGS) entry which is preliminary data.</text>
</comment>
<reference evidence="3 5" key="1">
    <citation type="submission" date="2019-11" db="EMBL/GenBank/DDBJ databases">
        <title>Characterisation of Fundicoccus ignavus gen. nov. sp. nov., a novel genus of the family Aerococcaceae from bulk tank milk.</title>
        <authorList>
            <person name="Siebert A."/>
            <person name="Huptas C."/>
            <person name="Wenning M."/>
            <person name="Scherer S."/>
            <person name="Doll E.V."/>
        </authorList>
    </citation>
    <scope>NUCLEOTIDE SEQUENCE [LARGE SCALE GENOMIC DNA]</scope>
    <source>
        <strain evidence="3 5">DSM 109652</strain>
    </source>
</reference>
<dbReference type="Proteomes" id="UP000430975">
    <property type="component" value="Unassembled WGS sequence"/>
</dbReference>
<reference evidence="4 6" key="2">
    <citation type="submission" date="2019-11" db="EMBL/GenBank/DDBJ databases">
        <title>Characterisation of Fundicoccus ignavus gen. nov. sp. nov., a novel genus of the family Aerococcaceae isolated from bulk tank milk.</title>
        <authorList>
            <person name="Siebert A."/>
            <person name="Huptas C."/>
            <person name="Wenning M."/>
            <person name="Scherer S."/>
            <person name="Doll E.V."/>
        </authorList>
    </citation>
    <scope>NUCLEOTIDE SEQUENCE [LARGE SCALE GENOMIC DNA]</scope>
    <source>
        <strain evidence="1 6">DSM 109653</strain>
        <strain evidence="2 4">WS4759</strain>
    </source>
</reference>
<dbReference type="RefSeq" id="WP_153832901.1">
    <property type="nucleotide sequence ID" value="NZ_WJQR01000012.1"/>
</dbReference>
<evidence type="ECO:0000313" key="3">
    <source>
        <dbReference type="EMBL" id="MRJ47837.1"/>
    </source>
</evidence>
<protein>
    <submittedName>
        <fullName evidence="2">Uncharacterized protein</fullName>
    </submittedName>
</protein>
<dbReference type="Proteomes" id="UP000469870">
    <property type="component" value="Unassembled WGS sequence"/>
</dbReference>
<keyword evidence="4" id="KW-1185">Reference proteome</keyword>